<sequence length="124" mass="14004">MFTTVAHYTDPIEAHLARGRLQSEGIDAHLGDEHLAVANWEWRLAVGGVKLRVAERDAGRARAVLAAMDAGEYALEADTEDARALLPPDRESWSSRLAWLALMLFAIPLPWRRRKHDGRARRRL</sequence>
<protein>
    <recommendedName>
        <fullName evidence="1">DUF2007 domain-containing protein</fullName>
    </recommendedName>
</protein>
<evidence type="ECO:0000313" key="2">
    <source>
        <dbReference type="EMBL" id="GAA3913404.1"/>
    </source>
</evidence>
<dbReference type="Pfam" id="PF09413">
    <property type="entry name" value="DUF2007"/>
    <property type="match status" value="1"/>
</dbReference>
<organism evidence="2 3">
    <name type="scientific">Luteimonas lutimaris</name>
    <dbReference type="NCBI Taxonomy" id="698645"/>
    <lineage>
        <taxon>Bacteria</taxon>
        <taxon>Pseudomonadati</taxon>
        <taxon>Pseudomonadota</taxon>
        <taxon>Gammaproteobacteria</taxon>
        <taxon>Lysobacterales</taxon>
        <taxon>Lysobacteraceae</taxon>
        <taxon>Luteimonas</taxon>
    </lineage>
</organism>
<evidence type="ECO:0000259" key="1">
    <source>
        <dbReference type="Pfam" id="PF09413"/>
    </source>
</evidence>
<dbReference type="Proteomes" id="UP001501727">
    <property type="component" value="Unassembled WGS sequence"/>
</dbReference>
<accession>A0ABP7M287</accession>
<comment type="caution">
    <text evidence="2">The sequence shown here is derived from an EMBL/GenBank/DDBJ whole genome shotgun (WGS) entry which is preliminary data.</text>
</comment>
<dbReference type="RefSeq" id="WP_344758112.1">
    <property type="nucleotide sequence ID" value="NZ_BAAAZU010000001.1"/>
</dbReference>
<proteinExistence type="predicted"/>
<reference evidence="3" key="1">
    <citation type="journal article" date="2019" name="Int. J. Syst. Evol. Microbiol.">
        <title>The Global Catalogue of Microorganisms (GCM) 10K type strain sequencing project: providing services to taxonomists for standard genome sequencing and annotation.</title>
        <authorList>
            <consortium name="The Broad Institute Genomics Platform"/>
            <consortium name="The Broad Institute Genome Sequencing Center for Infectious Disease"/>
            <person name="Wu L."/>
            <person name="Ma J."/>
        </authorList>
    </citation>
    <scope>NUCLEOTIDE SEQUENCE [LARGE SCALE GENOMIC DNA]</scope>
    <source>
        <strain evidence="3">JCM 16916</strain>
    </source>
</reference>
<dbReference type="InterPro" id="IPR011322">
    <property type="entry name" value="N-reg_PII-like_a/b"/>
</dbReference>
<dbReference type="SUPFAM" id="SSF54913">
    <property type="entry name" value="GlnB-like"/>
    <property type="match status" value="1"/>
</dbReference>
<evidence type="ECO:0000313" key="3">
    <source>
        <dbReference type="Proteomes" id="UP001501727"/>
    </source>
</evidence>
<dbReference type="EMBL" id="BAAAZU010000001">
    <property type="protein sequence ID" value="GAA3913404.1"/>
    <property type="molecule type" value="Genomic_DNA"/>
</dbReference>
<feature type="domain" description="DUF2007" evidence="1">
    <location>
        <begin position="5"/>
        <end position="68"/>
    </location>
</feature>
<gene>
    <name evidence="2" type="ORF">GCM10022229_02650</name>
</gene>
<keyword evidence="3" id="KW-1185">Reference proteome</keyword>
<dbReference type="InterPro" id="IPR018551">
    <property type="entry name" value="DUF2007"/>
</dbReference>
<name>A0ABP7M287_9GAMM</name>
<dbReference type="Gene3D" id="3.30.70.790">
    <property type="entry name" value="UreE, C-terminal domain"/>
    <property type="match status" value="1"/>
</dbReference>